<comment type="catalytic activity">
    <reaction evidence="4">
        <text>alpha-D-galactosyl-(1-&gt;3)-1D-myo-inositol + sucrose = raffinose + myo-inositol</text>
        <dbReference type="Rhea" id="RHEA:20161"/>
        <dbReference type="ChEBI" id="CHEBI:16634"/>
        <dbReference type="ChEBI" id="CHEBI:17268"/>
        <dbReference type="ChEBI" id="CHEBI:17505"/>
        <dbReference type="ChEBI" id="CHEBI:17992"/>
        <dbReference type="EC" id="2.4.1.82"/>
    </reaction>
</comment>
<protein>
    <recommendedName>
        <fullName evidence="7">Alpha-galactosidase</fullName>
    </recommendedName>
</protein>
<keyword evidence="3" id="KW-0119">Carbohydrate metabolism</keyword>
<dbReference type="PANTHER" id="PTHR31268">
    <property type="match status" value="1"/>
</dbReference>
<accession>A0AAX6M9G8</accession>
<dbReference type="GO" id="GO:0047274">
    <property type="term" value="F:galactinol-sucrose galactosyltransferase activity"/>
    <property type="evidence" value="ECO:0007669"/>
    <property type="project" value="UniProtKB-EC"/>
</dbReference>
<comment type="caution">
    <text evidence="5">The sequence shown here is derived from an EMBL/GenBank/DDBJ whole genome shotgun (WGS) entry which is preliminary data.</text>
</comment>
<evidence type="ECO:0000256" key="4">
    <source>
        <dbReference type="ARBA" id="ARBA00049426"/>
    </source>
</evidence>
<evidence type="ECO:0000256" key="1">
    <source>
        <dbReference type="ARBA" id="ARBA00001255"/>
    </source>
</evidence>
<comment type="similarity">
    <text evidence="2">Belongs to the glycosyl hydrolases 36 family.</text>
</comment>
<gene>
    <name evidence="5" type="ORF">Daesc_009369</name>
</gene>
<evidence type="ECO:0000256" key="3">
    <source>
        <dbReference type="ARBA" id="ARBA00023277"/>
    </source>
</evidence>
<dbReference type="InterPro" id="IPR013785">
    <property type="entry name" value="Aldolase_TIM"/>
</dbReference>
<dbReference type="GO" id="GO:0004557">
    <property type="term" value="F:alpha-galactosidase activity"/>
    <property type="evidence" value="ECO:0007669"/>
    <property type="project" value="UniProtKB-EC"/>
</dbReference>
<evidence type="ECO:0008006" key="7">
    <source>
        <dbReference type="Google" id="ProtNLM"/>
    </source>
</evidence>
<organism evidence="5 6">
    <name type="scientific">Daldinia eschscholtzii</name>
    <dbReference type="NCBI Taxonomy" id="292717"/>
    <lineage>
        <taxon>Eukaryota</taxon>
        <taxon>Fungi</taxon>
        <taxon>Dikarya</taxon>
        <taxon>Ascomycota</taxon>
        <taxon>Pezizomycotina</taxon>
        <taxon>Sordariomycetes</taxon>
        <taxon>Xylariomycetidae</taxon>
        <taxon>Xylariales</taxon>
        <taxon>Hypoxylaceae</taxon>
        <taxon>Daldinia</taxon>
    </lineage>
</organism>
<dbReference type="SUPFAM" id="SSF51445">
    <property type="entry name" value="(Trans)glycosidases"/>
    <property type="match status" value="1"/>
</dbReference>
<dbReference type="AlphaFoldDB" id="A0AAX6M9G8"/>
<sequence length="882" mass="97829">MPKGERDIDSEFHAVCVSKPDASVVEMEPTISSYPPLGQVTQFKDKTFQFIARLEVDSVYAEDPWEVAVWHSSSDADWTEKLLSPVSIDNSPSSLQFVKHSRTLLYFGASFSVSTSLKFTLKFRNGHNQPWRWSRKISGTDDGIALINSSSPSNKTDTSLSNIIQGLNPELIVAAAESQTPNTELWTVRASVNPAEDDHSAYVDVDLGTPWGGALRYFALVRHGSPWLGPRHGSKPFNLDKDAMMCSFLSHHGKHLVLLGVSGMANVTTLLRSSDSGSVTLHIRSDNEAQSTGLVLASVGDDFESAVAAVMYHARTVIFATGNGKDEISKEIQSLTSDIKPEWYENWYDGLGYCQHLTDEKILSAVEALSKNHINISSLIIDDNWQDIDYRGETQYQYGWRGFEAEPNAFPNGLKDTVSLIRSKHPSIQHVAVWHALLGYWGGISSSGHLAQTYKTVQVDRADSNCNGPMMVIAKEDVGKFYNDFYHFLSDCGIDGVKTDVQYMIDTWISAKHRRELTETYLDSWIISALRYFSFRAISCMSQAPQLLFLQQLPHNRPAMLARNSDDFYPDIPDSHPWHLFANAHNALLTQHLNILPDWDMFQTDHEFAGFHAAARCLSGGPIYITDVPGKHNINLISEMTGPTPRGKTVIFRPSVVGKSIDAYTSYDEPVMLKIGSYHGRAVTGTPLLGVFNTSQRAVSELIPLSRIPGVSASNLYVVRAHRSGLVTPVIEPGSTTGILAVSLDVRDYEIFTAFPVTRFDSETNGRIYLANLGLVGKMTGAAAITTNQSELLHTGRVFLDTRLKALGVLGVYISSLPDMLIERDFMVTIQGQPIPPHTVTINKVDGHVLDIDVETAWKEMGLTPGWNNEVEVKVYFDIEHL</sequence>
<dbReference type="PANTHER" id="PTHR31268:SF32">
    <property type="entry name" value="GALACTINOL--SUCROSE GALACTOSYLTRANSFERASE 2-RELATED"/>
    <property type="match status" value="1"/>
</dbReference>
<evidence type="ECO:0000313" key="6">
    <source>
        <dbReference type="Proteomes" id="UP001369815"/>
    </source>
</evidence>
<reference evidence="5 6" key="1">
    <citation type="journal article" date="2024" name="Front Chem Biol">
        <title>Unveiling the potential of Daldinia eschscholtzii MFLUCC 19-0629 through bioactivity and bioinformatics studies for enhanced sustainable agriculture production.</title>
        <authorList>
            <person name="Brooks S."/>
            <person name="Weaver J.A."/>
            <person name="Klomchit A."/>
            <person name="Alharthi S.A."/>
            <person name="Onlamun T."/>
            <person name="Nurani R."/>
            <person name="Vong T.K."/>
            <person name="Alberti F."/>
            <person name="Greco C."/>
        </authorList>
    </citation>
    <scope>NUCLEOTIDE SEQUENCE [LARGE SCALE GENOMIC DNA]</scope>
    <source>
        <strain evidence="5">MFLUCC 19-0629</strain>
    </source>
</reference>
<dbReference type="EMBL" id="JBANMG010000009">
    <property type="protein sequence ID" value="KAK6949295.1"/>
    <property type="molecule type" value="Genomic_DNA"/>
</dbReference>
<dbReference type="Gene3D" id="3.20.20.70">
    <property type="entry name" value="Aldolase class I"/>
    <property type="match status" value="1"/>
</dbReference>
<dbReference type="Pfam" id="PF05691">
    <property type="entry name" value="Raffinose_syn"/>
    <property type="match status" value="1"/>
</dbReference>
<dbReference type="InterPro" id="IPR008811">
    <property type="entry name" value="Glycosyl_hydrolases_36"/>
</dbReference>
<proteinExistence type="inferred from homology"/>
<keyword evidence="6" id="KW-1185">Reference proteome</keyword>
<comment type="catalytic activity">
    <reaction evidence="1">
        <text>Hydrolysis of terminal, non-reducing alpha-D-galactose residues in alpha-D-galactosides, including galactose oligosaccharides, galactomannans and galactolipids.</text>
        <dbReference type="EC" id="3.2.1.22"/>
    </reaction>
</comment>
<dbReference type="InterPro" id="IPR017853">
    <property type="entry name" value="GH"/>
</dbReference>
<evidence type="ECO:0000313" key="5">
    <source>
        <dbReference type="EMBL" id="KAK6949295.1"/>
    </source>
</evidence>
<dbReference type="Proteomes" id="UP001369815">
    <property type="component" value="Unassembled WGS sequence"/>
</dbReference>
<evidence type="ECO:0000256" key="2">
    <source>
        <dbReference type="ARBA" id="ARBA00007240"/>
    </source>
</evidence>
<name>A0AAX6M9G8_9PEZI</name>